<evidence type="ECO:0000256" key="2">
    <source>
        <dbReference type="ARBA" id="ARBA00022598"/>
    </source>
</evidence>
<dbReference type="Pfam" id="PF01068">
    <property type="entry name" value="DNA_ligase_A_M"/>
    <property type="match status" value="1"/>
</dbReference>
<keyword evidence="10" id="KW-1185">Reference proteome</keyword>
<dbReference type="InterPro" id="IPR029319">
    <property type="entry name" value="DNA_ligase_OB"/>
</dbReference>
<protein>
    <submittedName>
        <fullName evidence="9">DNA ligase</fullName>
    </submittedName>
</protein>
<dbReference type="SUPFAM" id="SSF56091">
    <property type="entry name" value="DNA ligase/mRNA capping enzyme, catalytic domain"/>
    <property type="match status" value="1"/>
</dbReference>
<feature type="domain" description="DNA ligase OB-like" evidence="8">
    <location>
        <begin position="209"/>
        <end position="273"/>
    </location>
</feature>
<dbReference type="Gene3D" id="3.30.1490.70">
    <property type="match status" value="1"/>
</dbReference>
<dbReference type="GO" id="GO:0006310">
    <property type="term" value="P:DNA recombination"/>
    <property type="evidence" value="ECO:0007669"/>
    <property type="project" value="InterPro"/>
</dbReference>
<evidence type="ECO:0000256" key="6">
    <source>
        <dbReference type="ARBA" id="ARBA00034003"/>
    </source>
</evidence>
<dbReference type="GO" id="GO:0006260">
    <property type="term" value="P:DNA replication"/>
    <property type="evidence" value="ECO:0007669"/>
    <property type="project" value="UniProtKB-KW"/>
</dbReference>
<dbReference type="InterPro" id="IPR016059">
    <property type="entry name" value="DNA_ligase_ATP-dep_CS"/>
</dbReference>
<comment type="cofactor">
    <cofactor evidence="1">
        <name>a divalent metal cation</name>
        <dbReference type="ChEBI" id="CHEBI:60240"/>
    </cofactor>
</comment>
<evidence type="ECO:0000256" key="1">
    <source>
        <dbReference type="ARBA" id="ARBA00001968"/>
    </source>
</evidence>
<evidence type="ECO:0000259" key="7">
    <source>
        <dbReference type="Pfam" id="PF01068"/>
    </source>
</evidence>
<dbReference type="CDD" id="cd07896">
    <property type="entry name" value="Adenylation_kDNA_ligase_like"/>
    <property type="match status" value="1"/>
</dbReference>
<keyword evidence="5" id="KW-0234">DNA repair</keyword>
<dbReference type="CDD" id="cd08041">
    <property type="entry name" value="OBF_kDNA_ligase_like"/>
    <property type="match status" value="1"/>
</dbReference>
<evidence type="ECO:0000313" key="10">
    <source>
        <dbReference type="Proteomes" id="UP000257045"/>
    </source>
</evidence>
<dbReference type="GO" id="GO:0006281">
    <property type="term" value="P:DNA repair"/>
    <property type="evidence" value="ECO:0007669"/>
    <property type="project" value="UniProtKB-KW"/>
</dbReference>
<dbReference type="EMBL" id="NXLV01000001">
    <property type="protein sequence ID" value="RDU72200.1"/>
    <property type="molecule type" value="Genomic_DNA"/>
</dbReference>
<proteinExistence type="predicted"/>
<name>A0A3D8J4P3_9HELI</name>
<dbReference type="PANTHER" id="PTHR47810">
    <property type="entry name" value="DNA LIGASE"/>
    <property type="match status" value="1"/>
</dbReference>
<keyword evidence="2 9" id="KW-0436">Ligase</keyword>
<accession>A0A3D8J4P3</accession>
<evidence type="ECO:0000313" key="9">
    <source>
        <dbReference type="EMBL" id="RDU72200.1"/>
    </source>
</evidence>
<dbReference type="InterPro" id="IPR012310">
    <property type="entry name" value="DNA_ligase_ATP-dep_cent"/>
</dbReference>
<sequence>MIIIVPRVLLALLLCLFCNARELWLLQNFDSKAFEKNAQNYLYSEKLDGVRAYWDGEVLYSRGGKRLSPPSFFTQNFPPFAIEGELWSKRGDFEGIASIVKSSKNPKNWEKLKFYIFEVPNQKGGILQRLEVLESYLSTHPAPFIQIIPQLQVSDSKELMQKLDAITKLGGEGLVLRDKNESYYTGRSKKAMKLKAYLDRECKILSYTQGEGKFASQVGSIICQDKNKTFKIGSGMSEDFRKNPPKLGTIITYKYFGLTKKGLPKFPIFLRIREEE</sequence>
<reference evidence="9 10" key="1">
    <citation type="submission" date="2018-04" db="EMBL/GenBank/DDBJ databases">
        <title>Novel Campyloabacter and Helicobacter Species and Strains.</title>
        <authorList>
            <person name="Mannion A.J."/>
            <person name="Shen Z."/>
            <person name="Fox J.G."/>
        </authorList>
    </citation>
    <scope>NUCLEOTIDE SEQUENCE [LARGE SCALE GENOMIC DNA]</scope>
    <source>
        <strain evidence="9 10">MIT 04-9366</strain>
    </source>
</reference>
<dbReference type="NCBIfam" id="NF006592">
    <property type="entry name" value="PRK09125.1"/>
    <property type="match status" value="1"/>
</dbReference>
<dbReference type="Gene3D" id="2.40.50.140">
    <property type="entry name" value="Nucleic acid-binding proteins"/>
    <property type="match status" value="1"/>
</dbReference>
<dbReference type="GO" id="GO:0003910">
    <property type="term" value="F:DNA ligase (ATP) activity"/>
    <property type="evidence" value="ECO:0007669"/>
    <property type="project" value="UniProtKB-EC"/>
</dbReference>
<comment type="caution">
    <text evidence="9">The sequence shown here is derived from an EMBL/GenBank/DDBJ whole genome shotgun (WGS) entry which is preliminary data.</text>
</comment>
<dbReference type="Gene3D" id="3.30.470.30">
    <property type="entry name" value="DNA ligase/mRNA capping enzyme"/>
    <property type="match status" value="1"/>
</dbReference>
<evidence type="ECO:0000259" key="8">
    <source>
        <dbReference type="Pfam" id="PF14743"/>
    </source>
</evidence>
<evidence type="ECO:0000256" key="4">
    <source>
        <dbReference type="ARBA" id="ARBA00022763"/>
    </source>
</evidence>
<keyword evidence="3" id="KW-0235">DNA replication</keyword>
<dbReference type="PANTHER" id="PTHR47810:SF1">
    <property type="entry name" value="DNA LIGASE B"/>
    <property type="match status" value="1"/>
</dbReference>
<dbReference type="RefSeq" id="WP_115568830.1">
    <property type="nucleotide sequence ID" value="NZ_NXLV01000001.1"/>
</dbReference>
<dbReference type="AlphaFoldDB" id="A0A3D8J4P3"/>
<evidence type="ECO:0000256" key="3">
    <source>
        <dbReference type="ARBA" id="ARBA00022705"/>
    </source>
</evidence>
<comment type="catalytic activity">
    <reaction evidence="6">
        <text>ATP + (deoxyribonucleotide)n-3'-hydroxyl + 5'-phospho-(deoxyribonucleotide)m = (deoxyribonucleotide)n+m + AMP + diphosphate.</text>
        <dbReference type="EC" id="6.5.1.1"/>
    </reaction>
</comment>
<dbReference type="Proteomes" id="UP000257045">
    <property type="component" value="Unassembled WGS sequence"/>
</dbReference>
<dbReference type="PROSITE" id="PS00333">
    <property type="entry name" value="DNA_LIGASE_A2"/>
    <property type="match status" value="1"/>
</dbReference>
<keyword evidence="4" id="KW-0227">DNA damage</keyword>
<feature type="domain" description="ATP-dependent DNA ligase family profile" evidence="7">
    <location>
        <begin position="31"/>
        <end position="195"/>
    </location>
</feature>
<dbReference type="InterPro" id="IPR050326">
    <property type="entry name" value="NAD_dep_DNA_ligaseB"/>
</dbReference>
<gene>
    <name evidence="9" type="ORF">CQA58_00935</name>
</gene>
<organism evidence="9 10">
    <name type="scientific">Helicobacter brantae</name>
    <dbReference type="NCBI Taxonomy" id="375927"/>
    <lineage>
        <taxon>Bacteria</taxon>
        <taxon>Pseudomonadati</taxon>
        <taxon>Campylobacterota</taxon>
        <taxon>Epsilonproteobacteria</taxon>
        <taxon>Campylobacterales</taxon>
        <taxon>Helicobacteraceae</taxon>
        <taxon>Helicobacter</taxon>
    </lineage>
</organism>
<dbReference type="InterPro" id="IPR012340">
    <property type="entry name" value="NA-bd_OB-fold"/>
</dbReference>
<evidence type="ECO:0000256" key="5">
    <source>
        <dbReference type="ARBA" id="ARBA00023204"/>
    </source>
</evidence>
<dbReference type="GO" id="GO:0005524">
    <property type="term" value="F:ATP binding"/>
    <property type="evidence" value="ECO:0007669"/>
    <property type="project" value="InterPro"/>
</dbReference>
<dbReference type="SUPFAM" id="SSF50249">
    <property type="entry name" value="Nucleic acid-binding proteins"/>
    <property type="match status" value="1"/>
</dbReference>
<dbReference type="Pfam" id="PF14743">
    <property type="entry name" value="DNA_ligase_OB_2"/>
    <property type="match status" value="1"/>
</dbReference>
<dbReference type="OrthoDB" id="9767858at2"/>